<proteinExistence type="predicted"/>
<accession>A0A0A0IAT3</accession>
<dbReference type="GO" id="GO:0030246">
    <property type="term" value="F:carbohydrate binding"/>
    <property type="evidence" value="ECO:0007669"/>
    <property type="project" value="InterPro"/>
</dbReference>
<evidence type="ECO:0000313" key="2">
    <source>
        <dbReference type="EMBL" id="KGM98052.1"/>
    </source>
</evidence>
<dbReference type="RefSeq" id="WP_039257646.1">
    <property type="nucleotide sequence ID" value="NZ_JDRY01000058.1"/>
</dbReference>
<keyword evidence="1" id="KW-0732">Signal</keyword>
<dbReference type="SUPFAM" id="SSF49452">
    <property type="entry name" value="Starch-binding domain-like"/>
    <property type="match status" value="3"/>
</dbReference>
<dbReference type="Gene3D" id="2.60.40.1120">
    <property type="entry name" value="Carboxypeptidase-like, regulatory domain"/>
    <property type="match status" value="2"/>
</dbReference>
<dbReference type="PANTHER" id="PTHR23303">
    <property type="entry name" value="CARBOXYPEPTIDASE REGULATORY REGION-CONTAINING"/>
    <property type="match status" value="1"/>
</dbReference>
<keyword evidence="2" id="KW-0176">Collagen</keyword>
<gene>
    <name evidence="2" type="ORF">Z955_11605</name>
</gene>
<evidence type="ECO:0000313" key="3">
    <source>
        <dbReference type="Proteomes" id="UP000030014"/>
    </source>
</evidence>
<evidence type="ECO:0000256" key="1">
    <source>
        <dbReference type="ARBA" id="ARBA00022729"/>
    </source>
</evidence>
<organism evidence="2 3">
    <name type="scientific">Clostridium botulinum C/D str. DC5</name>
    <dbReference type="NCBI Taxonomy" id="1443128"/>
    <lineage>
        <taxon>Bacteria</taxon>
        <taxon>Bacillati</taxon>
        <taxon>Bacillota</taxon>
        <taxon>Clostridia</taxon>
        <taxon>Eubacteriales</taxon>
        <taxon>Clostridiaceae</taxon>
        <taxon>Clostridium</taxon>
    </lineage>
</organism>
<dbReference type="Pfam" id="PF13620">
    <property type="entry name" value="CarboxypepD_reg"/>
    <property type="match status" value="3"/>
</dbReference>
<dbReference type="Proteomes" id="UP000030014">
    <property type="component" value="Unassembled WGS sequence"/>
</dbReference>
<dbReference type="InterPro" id="IPR051417">
    <property type="entry name" value="SDr/BOS_complex"/>
</dbReference>
<dbReference type="EMBL" id="JDRY01000058">
    <property type="protein sequence ID" value="KGM98052.1"/>
    <property type="molecule type" value="Genomic_DNA"/>
</dbReference>
<dbReference type="Gene3D" id="2.60.40.10">
    <property type="entry name" value="Immunoglobulins"/>
    <property type="match status" value="1"/>
</dbReference>
<comment type="caution">
    <text evidence="2">The sequence shown here is derived from an EMBL/GenBank/DDBJ whole genome shotgun (WGS) entry which is preliminary data.</text>
</comment>
<dbReference type="AlphaFoldDB" id="A0A0A0IAT3"/>
<reference evidence="2 3" key="1">
    <citation type="submission" date="2014-01" db="EMBL/GenBank/DDBJ databases">
        <title>Plasmidome dynamics in the species complex Clostridium novyi sensu lato converts strains of independent lineages into distinctly different pathogens.</title>
        <authorList>
            <person name="Skarin H."/>
            <person name="Segerman B."/>
        </authorList>
    </citation>
    <scope>NUCLEOTIDE SEQUENCE [LARGE SCALE GENOMIC DNA]</scope>
    <source>
        <strain evidence="2 3">DC5</strain>
    </source>
</reference>
<dbReference type="InterPro" id="IPR013784">
    <property type="entry name" value="Carb-bd-like_fold"/>
</dbReference>
<name>A0A0A0IAT3_CLOBO</name>
<sequence>MANIYQDKYILGQSTSGTITADKQEINLDLTLQPNNNTINGGNISGTVTNATGTAIQGAYVKLMSSTYEPLRHTVTDASGNYTFQNVAPGTYYIFAIASGMNLAQSPLITVQAYQYYIQNFSLTENPSSKLAIIAGDLTESGTVTAISGAIISLFLVASGTETLQAITYSNQYGQFVFRDVPKGSYVVKITALGYDSTSQNVTINADGQIEQVIKALTPSSPVTAKGTVSGIITNASGTPISGADVILYQVNTSTPNNPLTPIAFTKTNNNGVYLFAGVANGTYKVKSNELETVTVNI</sequence>
<protein>
    <submittedName>
        <fullName evidence="2">Collagen-binding protein</fullName>
    </submittedName>
</protein>
<dbReference type="InterPro" id="IPR013783">
    <property type="entry name" value="Ig-like_fold"/>
</dbReference>